<dbReference type="EMBL" id="MKVH01000003">
    <property type="protein sequence ID" value="OJX60762.1"/>
    <property type="molecule type" value="Genomic_DNA"/>
</dbReference>
<reference evidence="2 3" key="1">
    <citation type="submission" date="2016-09" db="EMBL/GenBank/DDBJ databases">
        <title>Genome-resolved meta-omics ties microbial dynamics to process performance in biotechnology for thiocyanate degradation.</title>
        <authorList>
            <person name="Kantor R.S."/>
            <person name="Huddy R.J."/>
            <person name="Iyer R."/>
            <person name="Thomas B.C."/>
            <person name="Brown C.T."/>
            <person name="Anantharaman K."/>
            <person name="Tringe S."/>
            <person name="Hettich R.L."/>
            <person name="Harrison S.T."/>
            <person name="Banfield J.F."/>
        </authorList>
    </citation>
    <scope>NUCLEOTIDE SEQUENCE [LARGE SCALE GENOMIC DNA]</scope>
    <source>
        <strain evidence="2">59-99</strain>
    </source>
</reference>
<gene>
    <name evidence="2" type="ORF">BGO89_04120</name>
</gene>
<feature type="region of interest" description="Disordered" evidence="1">
    <location>
        <begin position="1"/>
        <end position="30"/>
    </location>
</feature>
<dbReference type="Proteomes" id="UP000184233">
    <property type="component" value="Unassembled WGS sequence"/>
</dbReference>
<organism evidence="2 3">
    <name type="scientific">Candidatus Kapaibacterium thiocyanatum</name>
    <dbReference type="NCBI Taxonomy" id="1895771"/>
    <lineage>
        <taxon>Bacteria</taxon>
        <taxon>Pseudomonadati</taxon>
        <taxon>Candidatus Kapaibacteriota</taxon>
        <taxon>Candidatus Kapaibacteriia</taxon>
        <taxon>Candidatus Kapaibacteriales</taxon>
        <taxon>Candidatus Kapaibacteriaceae</taxon>
        <taxon>Candidatus Kapaibacterium</taxon>
    </lineage>
</organism>
<name>A0A1M3L5C8_9BACT</name>
<proteinExistence type="predicted"/>
<accession>A0A1M3L5C8</accession>
<dbReference type="AlphaFoldDB" id="A0A1M3L5C8"/>
<sequence length="82" mass="9194">MAAGSGKTREMWHASTAAGPRHLPCPGEKFANDESDGIPYVTIRSVDIEYWEGESARCGTFRLPQVMKRLDVVRIMDTRSPR</sequence>
<evidence type="ECO:0000256" key="1">
    <source>
        <dbReference type="SAM" id="MobiDB-lite"/>
    </source>
</evidence>
<comment type="caution">
    <text evidence="2">The sequence shown here is derived from an EMBL/GenBank/DDBJ whole genome shotgun (WGS) entry which is preliminary data.</text>
</comment>
<evidence type="ECO:0000313" key="2">
    <source>
        <dbReference type="EMBL" id="OJX60762.1"/>
    </source>
</evidence>
<evidence type="ECO:0000313" key="3">
    <source>
        <dbReference type="Proteomes" id="UP000184233"/>
    </source>
</evidence>
<protein>
    <submittedName>
        <fullName evidence="2">Uncharacterized protein</fullName>
    </submittedName>
</protein>